<dbReference type="STRING" id="1111077.M1WCZ7"/>
<dbReference type="PANTHER" id="PTHR37171:SF1">
    <property type="entry name" value="SERINE_THREONINE-PROTEIN KINASE YRZF-RELATED"/>
    <property type="match status" value="1"/>
</dbReference>
<dbReference type="EMBL" id="CAGA01000012">
    <property type="protein sequence ID" value="CCE29174.1"/>
    <property type="molecule type" value="Genomic_DNA"/>
</dbReference>
<dbReference type="eggNOG" id="ENOG502SJ0M">
    <property type="taxonomic scope" value="Eukaryota"/>
</dbReference>
<name>M1WCZ7_CLAP2</name>
<feature type="region of interest" description="Disordered" evidence="1">
    <location>
        <begin position="28"/>
        <end position="110"/>
    </location>
</feature>
<dbReference type="PhylomeDB" id="M1WCZ7"/>
<dbReference type="VEuPathDB" id="FungiDB:CPUR_02865"/>
<reference evidence="2 3" key="1">
    <citation type="journal article" date="2013" name="PLoS Genet.">
        <title>Plant-symbiotic fungi as chemical engineers: Multi-genome analysis of the Clavicipitaceae reveals dynamics of alkaloid loci.</title>
        <authorList>
            <person name="Schardl C.L."/>
            <person name="Young C.A."/>
            <person name="Hesse U."/>
            <person name="Amyotte S.G."/>
            <person name="Andreeva K."/>
            <person name="Calie P.J."/>
            <person name="Fleetwood D.J."/>
            <person name="Haws D.C."/>
            <person name="Moore N."/>
            <person name="Oeser B."/>
            <person name="Panaccione D.G."/>
            <person name="Schweri K.K."/>
            <person name="Voisey C.R."/>
            <person name="Farman M.L."/>
            <person name="Jaromczyk J.W."/>
            <person name="Roe B.A."/>
            <person name="O'Sullivan D.M."/>
            <person name="Scott B."/>
            <person name="Tudzynski P."/>
            <person name="An Z."/>
            <person name="Arnaoudova E.G."/>
            <person name="Bullock C.T."/>
            <person name="Charlton N.D."/>
            <person name="Chen L."/>
            <person name="Cox M."/>
            <person name="Dinkins R.D."/>
            <person name="Florea S."/>
            <person name="Glenn A.E."/>
            <person name="Gordon A."/>
            <person name="Gueldener U."/>
            <person name="Harris D.R."/>
            <person name="Hollin W."/>
            <person name="Jaromczyk J."/>
            <person name="Johnson R.D."/>
            <person name="Khan A.K."/>
            <person name="Leistner E."/>
            <person name="Leuchtmann A."/>
            <person name="Li C."/>
            <person name="Liu J."/>
            <person name="Liu J."/>
            <person name="Liu M."/>
            <person name="Mace W."/>
            <person name="Machado C."/>
            <person name="Nagabhyru P."/>
            <person name="Pan J."/>
            <person name="Schmid J."/>
            <person name="Sugawara K."/>
            <person name="Steiner U."/>
            <person name="Takach J.E."/>
            <person name="Tanaka E."/>
            <person name="Webb J.S."/>
            <person name="Wilson E.V."/>
            <person name="Wiseman J.L."/>
            <person name="Yoshida R."/>
            <person name="Zeng Z."/>
        </authorList>
    </citation>
    <scope>NUCLEOTIDE SEQUENCE [LARGE SCALE GENOMIC DNA]</scope>
    <source>
        <strain evidence="2 3">20.1</strain>
    </source>
</reference>
<sequence>MALILEQQNESILLRQRIQELERQIQETDRELNQERERASQRERHTTLPLVEEGDGILQQFQHRERQTQERGRREEQGEKVLQQERDEALEQAHKRERTLQQERDRALQQAEAKDRQAQEIAKKMQQAHEKELQAQEIATGLHQVLVRKREVEQRKQEVEEKHRQVEERHRQVEGRHRQVEGRHRQVEGRHRQVEERLRQAEERLRQAEEIARAQQQDQAIASALQQAQERERQAQERERQAQERERQAQERETVLQQERDKALQQAQNGERQALERARELREERLKASQLQRERDWALQLVQEKDLALQASTLDEYVKECHGSLFSKLAIDPEPRHGRDATTADVRGKWQPRKVMEWTSFLTEQRLIFNHVCHVFPPAVRPFPRLITVKENGSKIAPITDEKSMAKFISHSVEEPVKNIMIELQSVDKLGKICRNDVRVDFTNDAEHAKPFGTDTTSSQPREPVHTRFCICHDPAVAMSMASSTMLYVWESKAPHDLTIQHLRSALRPTTTFGEVTEETKSPAAVQDPEEVSQSSAIAEKRAKRAVTQTYHNMMESCLEFGILTTGQAIVFLHVNWDDPQTLYYHLAEPSLDVAKAPERDAAFFSAVGQYVAFTIMALTKHRKPLQERRIRVLKTLSKWGMPRKLVSSEHRNAALTIKPHQNGSGKQHIAPDQPYPYCSQKCLLGLVQGGSLDFECPNVKHHCRRELDEGEAGHPNRHPVDHAEWLRLLQDQFEQSLDEGITYQSVVGARGAFFKVTLLAYGYTFVSKGTVAGHIEHLEHEARVYERLKPIQGRYVPVCLGALDLRTMGKDYWIYFDTKVVHMMFMSWGGFRLEENKLEELEVLHELAWADEGIDTLHAVHKEGVLHCDVRWTNILYSPHTNGIMLIDFERAELFNEPEEDSHTKEGMTMTAEQRQTWASIVKRIDDENDDIVSIMLDSLSVEY</sequence>
<feature type="compositionally biased region" description="Low complexity" evidence="1">
    <location>
        <begin position="216"/>
        <end position="228"/>
    </location>
</feature>
<dbReference type="Proteomes" id="UP000016801">
    <property type="component" value="Unassembled WGS sequence"/>
</dbReference>
<dbReference type="HOGENOM" id="CLU_010672_2_0_1"/>
<evidence type="ECO:0000313" key="3">
    <source>
        <dbReference type="Proteomes" id="UP000016801"/>
    </source>
</evidence>
<evidence type="ECO:0000256" key="1">
    <source>
        <dbReference type="SAM" id="MobiDB-lite"/>
    </source>
</evidence>
<evidence type="ECO:0008006" key="4">
    <source>
        <dbReference type="Google" id="ProtNLM"/>
    </source>
</evidence>
<dbReference type="OrthoDB" id="8905873at2759"/>
<dbReference type="InterPro" id="IPR011009">
    <property type="entry name" value="Kinase-like_dom_sf"/>
</dbReference>
<feature type="region of interest" description="Disordered" evidence="1">
    <location>
        <begin position="216"/>
        <end position="276"/>
    </location>
</feature>
<dbReference type="AlphaFoldDB" id="M1WCZ7"/>
<feature type="compositionally biased region" description="Basic and acidic residues" evidence="1">
    <location>
        <begin position="229"/>
        <end position="263"/>
    </location>
</feature>
<accession>M1WCZ7</accession>
<feature type="compositionally biased region" description="Basic and acidic residues" evidence="1">
    <location>
        <begin position="62"/>
        <end position="110"/>
    </location>
</feature>
<comment type="caution">
    <text evidence="2">The sequence shown here is derived from an EMBL/GenBank/DDBJ whole genome shotgun (WGS) entry which is preliminary data.</text>
</comment>
<feature type="compositionally biased region" description="Basic and acidic residues" evidence="1">
    <location>
        <begin position="28"/>
        <end position="46"/>
    </location>
</feature>
<gene>
    <name evidence="2" type="ORF">CPUR_02865</name>
</gene>
<dbReference type="Gene3D" id="1.10.510.10">
    <property type="entry name" value="Transferase(Phosphotransferase) domain 1"/>
    <property type="match status" value="1"/>
</dbReference>
<dbReference type="PANTHER" id="PTHR37171">
    <property type="entry name" value="SERINE/THREONINE-PROTEIN KINASE YRZF-RELATED"/>
    <property type="match status" value="1"/>
</dbReference>
<dbReference type="Gene3D" id="1.20.5.340">
    <property type="match status" value="1"/>
</dbReference>
<proteinExistence type="predicted"/>
<protein>
    <recommendedName>
        <fullName evidence="4">Protein kinase domain-containing protein</fullName>
    </recommendedName>
</protein>
<dbReference type="InterPro" id="IPR052396">
    <property type="entry name" value="Meiotic_Drive_Suppr_Kinase"/>
</dbReference>
<dbReference type="SUPFAM" id="SSF56112">
    <property type="entry name" value="Protein kinase-like (PK-like)"/>
    <property type="match status" value="1"/>
</dbReference>
<evidence type="ECO:0000313" key="2">
    <source>
        <dbReference type="EMBL" id="CCE29174.1"/>
    </source>
</evidence>
<organism evidence="2 3">
    <name type="scientific">Claviceps purpurea (strain 20.1)</name>
    <name type="common">Ergot fungus</name>
    <name type="synonym">Sphacelia segetum</name>
    <dbReference type="NCBI Taxonomy" id="1111077"/>
    <lineage>
        <taxon>Eukaryota</taxon>
        <taxon>Fungi</taxon>
        <taxon>Dikarya</taxon>
        <taxon>Ascomycota</taxon>
        <taxon>Pezizomycotina</taxon>
        <taxon>Sordariomycetes</taxon>
        <taxon>Hypocreomycetidae</taxon>
        <taxon>Hypocreales</taxon>
        <taxon>Clavicipitaceae</taxon>
        <taxon>Claviceps</taxon>
    </lineage>
</organism>
<keyword evidence="3" id="KW-1185">Reference proteome</keyword>
<feature type="region of interest" description="Disordered" evidence="1">
    <location>
        <begin position="158"/>
        <end position="195"/>
    </location>
</feature>